<keyword evidence="3" id="KW-0547">Nucleotide-binding</keyword>
<dbReference type="InterPro" id="IPR013815">
    <property type="entry name" value="ATP_grasp_subdomain_1"/>
</dbReference>
<dbReference type="Proteomes" id="UP000469346">
    <property type="component" value="Unassembled WGS sequence"/>
</dbReference>
<dbReference type="GO" id="GO:0046872">
    <property type="term" value="F:metal ion binding"/>
    <property type="evidence" value="ECO:0007669"/>
    <property type="project" value="InterPro"/>
</dbReference>
<keyword evidence="6" id="KW-0808">Transferase</keyword>
<dbReference type="Gene3D" id="3.30.1490.20">
    <property type="entry name" value="ATP-grasp fold, A domain"/>
    <property type="match status" value="1"/>
</dbReference>
<organism evidence="6 7">
    <name type="scientific">Dissulfurirhabdus thermomarina</name>
    <dbReference type="NCBI Taxonomy" id="1765737"/>
    <lineage>
        <taxon>Bacteria</taxon>
        <taxon>Deltaproteobacteria</taxon>
        <taxon>Dissulfurirhabdaceae</taxon>
        <taxon>Dissulfurirhabdus</taxon>
    </lineage>
</organism>
<comment type="similarity">
    <text evidence="1">Belongs to the D-alanine--D-alanine ligase family.</text>
</comment>
<accession>A0A6N9TMN1</accession>
<gene>
    <name evidence="6" type="ORF">G3N55_05975</name>
</gene>
<dbReference type="Pfam" id="PF13508">
    <property type="entry name" value="Acetyltransf_7"/>
    <property type="match status" value="1"/>
</dbReference>
<dbReference type="RefSeq" id="WP_163298529.1">
    <property type="nucleotide sequence ID" value="NZ_JAAGRR010000052.1"/>
</dbReference>
<dbReference type="InterPro" id="IPR011095">
    <property type="entry name" value="Dala_Dala_lig_C"/>
</dbReference>
<dbReference type="AlphaFoldDB" id="A0A6N9TMN1"/>
<name>A0A6N9TMN1_DISTH</name>
<dbReference type="InterPro" id="IPR016181">
    <property type="entry name" value="Acyl_CoA_acyltransferase"/>
</dbReference>
<dbReference type="EMBL" id="JAAGRR010000052">
    <property type="protein sequence ID" value="NDY42389.1"/>
    <property type="molecule type" value="Genomic_DNA"/>
</dbReference>
<feature type="domain" description="ATP-grasp" evidence="4">
    <location>
        <begin position="114"/>
        <end position="330"/>
    </location>
</feature>
<feature type="domain" description="N-acetyltransferase" evidence="5">
    <location>
        <begin position="353"/>
        <end position="509"/>
    </location>
</feature>
<dbReference type="SUPFAM" id="SSF56059">
    <property type="entry name" value="Glutathione synthetase ATP-binding domain-like"/>
    <property type="match status" value="1"/>
</dbReference>
<evidence type="ECO:0000256" key="2">
    <source>
        <dbReference type="ARBA" id="ARBA00022598"/>
    </source>
</evidence>
<protein>
    <submittedName>
        <fullName evidence="6">GNAT family N-acetyltransferase</fullName>
    </submittedName>
</protein>
<dbReference type="PANTHER" id="PTHR23132:SF23">
    <property type="entry name" value="D-ALANINE--D-ALANINE LIGASE B"/>
    <property type="match status" value="1"/>
</dbReference>
<evidence type="ECO:0000256" key="3">
    <source>
        <dbReference type="PROSITE-ProRule" id="PRU00409"/>
    </source>
</evidence>
<evidence type="ECO:0000256" key="1">
    <source>
        <dbReference type="ARBA" id="ARBA00010871"/>
    </source>
</evidence>
<evidence type="ECO:0000259" key="4">
    <source>
        <dbReference type="PROSITE" id="PS50975"/>
    </source>
</evidence>
<dbReference type="GO" id="GO:0005524">
    <property type="term" value="F:ATP binding"/>
    <property type="evidence" value="ECO:0007669"/>
    <property type="project" value="UniProtKB-UniRule"/>
</dbReference>
<reference evidence="6 7" key="1">
    <citation type="submission" date="2020-02" db="EMBL/GenBank/DDBJ databases">
        <title>Comparative genomics of sulfur disproportionating microorganisms.</title>
        <authorList>
            <person name="Ward L.M."/>
            <person name="Bertran E."/>
            <person name="Johnston D.T."/>
        </authorList>
    </citation>
    <scope>NUCLEOTIDE SEQUENCE [LARGE SCALE GENOMIC DNA]</scope>
    <source>
        <strain evidence="6 7">DSM 100025</strain>
    </source>
</reference>
<dbReference type="InterPro" id="IPR011761">
    <property type="entry name" value="ATP-grasp"/>
</dbReference>
<dbReference type="Pfam" id="PF07478">
    <property type="entry name" value="Dala_Dala_lig_C"/>
    <property type="match status" value="1"/>
</dbReference>
<dbReference type="PANTHER" id="PTHR23132">
    <property type="entry name" value="D-ALANINE--D-ALANINE LIGASE"/>
    <property type="match status" value="1"/>
</dbReference>
<dbReference type="GO" id="GO:0016747">
    <property type="term" value="F:acyltransferase activity, transferring groups other than amino-acyl groups"/>
    <property type="evidence" value="ECO:0007669"/>
    <property type="project" value="InterPro"/>
</dbReference>
<evidence type="ECO:0000313" key="7">
    <source>
        <dbReference type="Proteomes" id="UP000469346"/>
    </source>
</evidence>
<comment type="caution">
    <text evidence="6">The sequence shown here is derived from an EMBL/GenBank/DDBJ whole genome shotgun (WGS) entry which is preliminary data.</text>
</comment>
<dbReference type="SUPFAM" id="SSF55729">
    <property type="entry name" value="Acyl-CoA N-acyltransferases (Nat)"/>
    <property type="match status" value="1"/>
</dbReference>
<keyword evidence="7" id="KW-1185">Reference proteome</keyword>
<evidence type="ECO:0000313" key="6">
    <source>
        <dbReference type="EMBL" id="NDY42389.1"/>
    </source>
</evidence>
<dbReference type="GO" id="GO:0008716">
    <property type="term" value="F:D-alanine-D-alanine ligase activity"/>
    <property type="evidence" value="ECO:0007669"/>
    <property type="project" value="InterPro"/>
</dbReference>
<evidence type="ECO:0000259" key="5">
    <source>
        <dbReference type="PROSITE" id="PS51186"/>
    </source>
</evidence>
<dbReference type="Gene3D" id="3.40.630.30">
    <property type="match status" value="1"/>
</dbReference>
<keyword evidence="3" id="KW-0067">ATP-binding</keyword>
<dbReference type="Gene3D" id="3.30.470.20">
    <property type="entry name" value="ATP-grasp fold, B domain"/>
    <property type="match status" value="1"/>
</dbReference>
<proteinExistence type="inferred from homology"/>
<dbReference type="InterPro" id="IPR000182">
    <property type="entry name" value="GNAT_dom"/>
</dbReference>
<keyword evidence="2" id="KW-0436">Ligase</keyword>
<dbReference type="PROSITE" id="PS51186">
    <property type="entry name" value="GNAT"/>
    <property type="match status" value="1"/>
</dbReference>
<sequence>MAAEPLPGVIILYNRPGENAPESDRGVLDEVEAVARALAGKGFRVRTAPADRLEEVLPLLQAGQEPVVFNLVESFPGRPEDAVHVPSICRALGRGCTGSETACLALTLDKAWTRGALAEAGIPVPPGVVVPPGTQADGARLPRGPLLVKPVRADASEGIRADESVVDGPGRRLDDAIGAVHERFGQPALVEALVGDRELNVSVVDLGGGPVVLPLAEIDFSRLPEGTPRVVDYSAKWEEDSFAFHNTPRILPAPLDEGTAALVRRTALAAFRATGARGYARVDMRLESATGALFVLEVNANPDISPEAGFAAALEAGEIPYADFVAAMVRTSMKAAPGSLPAGHSAALPTAPLSLREAVKGDQEAVMDILYEAGVFRPEECLVGREVFEDAISRGAASGYHSLVAEDGIGVCGWICHGPTPCTVGTHDVYWLVTARRARRRGVASALLAEAERRIAGQGGRLVVVETSSSPPYAPARAFYLAHGFREEALVRDFYLAGDHRVILTKRLSP</sequence>
<dbReference type="PROSITE" id="PS50975">
    <property type="entry name" value="ATP_GRASP"/>
    <property type="match status" value="1"/>
</dbReference>